<dbReference type="AlphaFoldDB" id="A0A1M5F475"/>
<dbReference type="SUPFAM" id="SSF56601">
    <property type="entry name" value="beta-lactamase/transpeptidase-like"/>
    <property type="match status" value="1"/>
</dbReference>
<dbReference type="PANTHER" id="PTHR46825">
    <property type="entry name" value="D-ALANYL-D-ALANINE-CARBOXYPEPTIDASE/ENDOPEPTIDASE AMPH"/>
    <property type="match status" value="1"/>
</dbReference>
<gene>
    <name evidence="3" type="ORF">SAMN05216361_0671</name>
</gene>
<name>A0A1M5F475_9ALTE</name>
<protein>
    <submittedName>
        <fullName evidence="3">Beta-lactamase class C</fullName>
    </submittedName>
</protein>
<dbReference type="Gene3D" id="3.40.710.10">
    <property type="entry name" value="DD-peptidase/beta-lactamase superfamily"/>
    <property type="match status" value="1"/>
</dbReference>
<sequence length="390" mass="44383">MYFRLSRCVNRAFALFFAVSMLTSQYALGEEQWFADYAKHVKQEARKYRVPGYAMVYYQQGKAPVIEVYGNTHKGGDAVTPDTVFRLASVSKTFTAVLMAKLVRQHQLDWSTPVASLSTTLQSQGTMNPNLTLGHIVGQSSGYMPNAYDNLIEANYPLKRVLNQLAGLKPLCEPGECYTYQNALFGVIEEYFVGNNTSYHRQLREQILYPLGMETASAGKGGLLASEQWARPHIAIARNRWREGHVESNYYRFSPAAGVNASINDMTRWLQAMLLEFPTVVPEDVIADVTTPRVKTTREVYRRGWRDKLTDAHYGFGWRIYDYAGETLNYHGGWVKGYRADVSFSPKYRAGYVMLMNAESNLINTTTADFWRTYFQEAKRQQQQTTSVGN</sequence>
<keyword evidence="1" id="KW-0732">Signal</keyword>
<evidence type="ECO:0000313" key="3">
    <source>
        <dbReference type="EMBL" id="SHF86327.1"/>
    </source>
</evidence>
<dbReference type="InterPro" id="IPR001466">
    <property type="entry name" value="Beta-lactam-related"/>
</dbReference>
<dbReference type="EMBL" id="FQWD01000001">
    <property type="protein sequence ID" value="SHF86327.1"/>
    <property type="molecule type" value="Genomic_DNA"/>
</dbReference>
<dbReference type="Pfam" id="PF00144">
    <property type="entry name" value="Beta-lactamase"/>
    <property type="match status" value="1"/>
</dbReference>
<feature type="chain" id="PRO_5012770475" evidence="1">
    <location>
        <begin position="30"/>
        <end position="390"/>
    </location>
</feature>
<evidence type="ECO:0000313" key="4">
    <source>
        <dbReference type="Proteomes" id="UP000184520"/>
    </source>
</evidence>
<feature type="signal peptide" evidence="1">
    <location>
        <begin position="1"/>
        <end position="29"/>
    </location>
</feature>
<evidence type="ECO:0000259" key="2">
    <source>
        <dbReference type="Pfam" id="PF00144"/>
    </source>
</evidence>
<reference evidence="4" key="1">
    <citation type="submission" date="2016-11" db="EMBL/GenBank/DDBJ databases">
        <authorList>
            <person name="Varghese N."/>
            <person name="Submissions S."/>
        </authorList>
    </citation>
    <scope>NUCLEOTIDE SEQUENCE [LARGE SCALE GENOMIC DNA]</scope>
    <source>
        <strain evidence="4">CGMCC 1.8995</strain>
    </source>
</reference>
<dbReference type="PANTHER" id="PTHR46825:SF15">
    <property type="entry name" value="BETA-LACTAMASE-RELATED DOMAIN-CONTAINING PROTEIN"/>
    <property type="match status" value="1"/>
</dbReference>
<evidence type="ECO:0000256" key="1">
    <source>
        <dbReference type="SAM" id="SignalP"/>
    </source>
</evidence>
<dbReference type="InterPro" id="IPR050491">
    <property type="entry name" value="AmpC-like"/>
</dbReference>
<proteinExistence type="predicted"/>
<dbReference type="Proteomes" id="UP000184520">
    <property type="component" value="Unassembled WGS sequence"/>
</dbReference>
<dbReference type="STRING" id="634436.SAMN05216361_0671"/>
<feature type="domain" description="Beta-lactamase-related" evidence="2">
    <location>
        <begin position="39"/>
        <end position="360"/>
    </location>
</feature>
<organism evidence="3 4">
    <name type="scientific">Marisediminitalea aggregata</name>
    <dbReference type="NCBI Taxonomy" id="634436"/>
    <lineage>
        <taxon>Bacteria</taxon>
        <taxon>Pseudomonadati</taxon>
        <taxon>Pseudomonadota</taxon>
        <taxon>Gammaproteobacteria</taxon>
        <taxon>Alteromonadales</taxon>
        <taxon>Alteromonadaceae</taxon>
        <taxon>Marisediminitalea</taxon>
    </lineage>
</organism>
<accession>A0A1M5F475</accession>
<keyword evidence="4" id="KW-1185">Reference proteome</keyword>
<dbReference type="InterPro" id="IPR012338">
    <property type="entry name" value="Beta-lactam/transpept-like"/>
</dbReference>